<name>A0ABS6YKJ8_9ACTN</name>
<dbReference type="PANTHER" id="PTHR43441">
    <property type="entry name" value="RIBOSOMAL-PROTEIN-SERINE ACETYLTRANSFERASE"/>
    <property type="match status" value="1"/>
</dbReference>
<dbReference type="InterPro" id="IPR000182">
    <property type="entry name" value="GNAT_dom"/>
</dbReference>
<dbReference type="Proteomes" id="UP001197114">
    <property type="component" value="Unassembled WGS sequence"/>
</dbReference>
<dbReference type="PROSITE" id="PS51186">
    <property type="entry name" value="GNAT"/>
    <property type="match status" value="1"/>
</dbReference>
<organism evidence="2 3">
    <name type="scientific">Streptomyces anatolicus</name>
    <dbReference type="NCBI Taxonomy" id="2675858"/>
    <lineage>
        <taxon>Bacteria</taxon>
        <taxon>Bacillati</taxon>
        <taxon>Actinomycetota</taxon>
        <taxon>Actinomycetes</taxon>
        <taxon>Kitasatosporales</taxon>
        <taxon>Streptomycetaceae</taxon>
        <taxon>Streptomyces</taxon>
    </lineage>
</organism>
<dbReference type="PANTHER" id="PTHR43441:SF10">
    <property type="entry name" value="ACETYLTRANSFERASE"/>
    <property type="match status" value="1"/>
</dbReference>
<feature type="domain" description="N-acetyltransferase" evidence="1">
    <location>
        <begin position="16"/>
        <end position="175"/>
    </location>
</feature>
<gene>
    <name evidence="2" type="ORF">GKQ77_05855</name>
</gene>
<protein>
    <submittedName>
        <fullName evidence="2">GNAT family N-acetyltransferase</fullName>
    </submittedName>
</protein>
<accession>A0ABS6YKJ8</accession>
<evidence type="ECO:0000313" key="2">
    <source>
        <dbReference type="EMBL" id="MBW5421091.1"/>
    </source>
</evidence>
<sequence>MTAMHPSPARIRTARLDLVPLRVEHADEMAVVLGDPALHTFIGGSPADADALRERYRRILAGPPEPGVSWCNWVIRLRDARPPRLAGTVQATITPGANGPLAEIAWVVGTPWQGRGYASEAARGLVAWLASQGARTVVAHVHPDHTASAAVAAAAGLAATDVVHEGETRWELALRG</sequence>
<evidence type="ECO:0000259" key="1">
    <source>
        <dbReference type="PROSITE" id="PS51186"/>
    </source>
</evidence>
<dbReference type="Gene3D" id="3.40.630.30">
    <property type="match status" value="1"/>
</dbReference>
<proteinExistence type="predicted"/>
<reference evidence="2 3" key="1">
    <citation type="submission" date="2019-11" db="EMBL/GenBank/DDBJ databases">
        <authorList>
            <person name="Ay H."/>
        </authorList>
    </citation>
    <scope>NUCLEOTIDE SEQUENCE [LARGE SCALE GENOMIC DNA]</scope>
    <source>
        <strain evidence="2 3">BG9H</strain>
    </source>
</reference>
<dbReference type="InterPro" id="IPR016181">
    <property type="entry name" value="Acyl_CoA_acyltransferase"/>
</dbReference>
<dbReference type="SUPFAM" id="SSF55729">
    <property type="entry name" value="Acyl-CoA N-acyltransferases (Nat)"/>
    <property type="match status" value="1"/>
</dbReference>
<comment type="caution">
    <text evidence="2">The sequence shown here is derived from an EMBL/GenBank/DDBJ whole genome shotgun (WGS) entry which is preliminary data.</text>
</comment>
<dbReference type="Pfam" id="PF13302">
    <property type="entry name" value="Acetyltransf_3"/>
    <property type="match status" value="1"/>
</dbReference>
<evidence type="ECO:0000313" key="3">
    <source>
        <dbReference type="Proteomes" id="UP001197114"/>
    </source>
</evidence>
<dbReference type="EMBL" id="WMBF01000032">
    <property type="protein sequence ID" value="MBW5421091.1"/>
    <property type="molecule type" value="Genomic_DNA"/>
</dbReference>
<keyword evidence="3" id="KW-1185">Reference proteome</keyword>
<dbReference type="InterPro" id="IPR051908">
    <property type="entry name" value="Ribosomal_N-acetyltransferase"/>
</dbReference>